<comment type="caution">
    <text evidence="1">The sequence shown here is derived from an EMBL/GenBank/DDBJ whole genome shotgun (WGS) entry which is preliminary data.</text>
</comment>
<dbReference type="Proteomes" id="UP000012313">
    <property type="component" value="Unassembled WGS sequence"/>
</dbReference>
<dbReference type="OrthoDB" id="338237at2"/>
<dbReference type="Pfam" id="PF09351">
    <property type="entry name" value="DUF1993"/>
    <property type="match status" value="1"/>
</dbReference>
<evidence type="ECO:0000313" key="1">
    <source>
        <dbReference type="EMBL" id="EMY79621.1"/>
    </source>
</evidence>
<organism evidence="1 2">
    <name type="scientific">Leptospira weilii serovar Ranarum str. ICFT</name>
    <dbReference type="NCBI Taxonomy" id="1218598"/>
    <lineage>
        <taxon>Bacteria</taxon>
        <taxon>Pseudomonadati</taxon>
        <taxon>Spirochaetota</taxon>
        <taxon>Spirochaetia</taxon>
        <taxon>Leptospirales</taxon>
        <taxon>Leptospiraceae</taxon>
        <taxon>Leptospira</taxon>
    </lineage>
</organism>
<dbReference type="InterPro" id="IPR018531">
    <property type="entry name" value="DUF1993"/>
</dbReference>
<sequence>MFYEITILQFSKMLRNLKLLLEKGASYAETKKFDVEVLLNSRLAPDQFNFIKQIQIVCDTAKLGVSRLTGKEAPKHDDQEKTLSELQTRIQSTLDYLGTFTEKDFVGANEIKVSQPRWEGKYLTGKEFAIQHLIPNFYFHITTAYSILRHNGVDIGKKNYLGEMPFKS</sequence>
<dbReference type="EMBL" id="AOHC02000010">
    <property type="protein sequence ID" value="EMY79621.1"/>
    <property type="molecule type" value="Genomic_DNA"/>
</dbReference>
<dbReference type="PANTHER" id="PTHR36922:SF1">
    <property type="entry name" value="DUF1993 DOMAIN-CONTAINING PROTEIN"/>
    <property type="match status" value="1"/>
</dbReference>
<dbReference type="InterPro" id="IPR034660">
    <property type="entry name" value="DinB/YfiT-like"/>
</dbReference>
<dbReference type="SUPFAM" id="SSF109854">
    <property type="entry name" value="DinB/YfiT-like putative metalloenzymes"/>
    <property type="match status" value="1"/>
</dbReference>
<keyword evidence="2" id="KW-1185">Reference proteome</keyword>
<gene>
    <name evidence="1" type="ORF">LEP1GSC060_1306</name>
</gene>
<dbReference type="AlphaFoldDB" id="N1WH77"/>
<dbReference type="Gene3D" id="1.20.120.450">
    <property type="entry name" value="dinb family like domain"/>
    <property type="match status" value="1"/>
</dbReference>
<protein>
    <submittedName>
        <fullName evidence="1">PF09351 domain protein</fullName>
    </submittedName>
</protein>
<reference evidence="1" key="1">
    <citation type="submission" date="2013-03" db="EMBL/GenBank/DDBJ databases">
        <authorList>
            <person name="Harkins D.M."/>
            <person name="Durkin A.S."/>
            <person name="Brinkac L.M."/>
            <person name="Haft D.H."/>
            <person name="Selengut J.D."/>
            <person name="Sanka R."/>
            <person name="DePew J."/>
            <person name="Purushe J."/>
            <person name="Hartskeerl R.A."/>
            <person name="Ahmed A."/>
            <person name="van der Linden H."/>
            <person name="Goris M.G.A."/>
            <person name="Vinetz J.M."/>
            <person name="Sutton G.G."/>
            <person name="Nierman W.C."/>
            <person name="Fouts D.E."/>
        </authorList>
    </citation>
    <scope>NUCLEOTIDE SEQUENCE [LARGE SCALE GENOMIC DNA]</scope>
    <source>
        <strain evidence="1">ICFT</strain>
    </source>
</reference>
<accession>N1WH77</accession>
<proteinExistence type="predicted"/>
<dbReference type="PANTHER" id="PTHR36922">
    <property type="entry name" value="BLL2446 PROTEIN"/>
    <property type="match status" value="1"/>
</dbReference>
<dbReference type="STRING" id="1218598.LEP1GSC060_1306"/>
<evidence type="ECO:0000313" key="2">
    <source>
        <dbReference type="Proteomes" id="UP000012313"/>
    </source>
</evidence>
<dbReference type="RefSeq" id="WP_002994195.1">
    <property type="nucleotide sequence ID" value="NZ_AOHC02000010.1"/>
</dbReference>
<name>N1WH77_9LEPT</name>